<proteinExistence type="predicted"/>
<name>A0AA40AST7_9PEZI</name>
<accession>A0AA40AST7</accession>
<dbReference type="Proteomes" id="UP001172159">
    <property type="component" value="Unassembled WGS sequence"/>
</dbReference>
<reference evidence="2" key="1">
    <citation type="submission" date="2023-06" db="EMBL/GenBank/DDBJ databases">
        <title>Genome-scale phylogeny and comparative genomics of the fungal order Sordariales.</title>
        <authorList>
            <consortium name="Lawrence Berkeley National Laboratory"/>
            <person name="Hensen N."/>
            <person name="Bonometti L."/>
            <person name="Westerberg I."/>
            <person name="Brannstrom I.O."/>
            <person name="Guillou S."/>
            <person name="Cros-Aarteil S."/>
            <person name="Calhoun S."/>
            <person name="Haridas S."/>
            <person name="Kuo A."/>
            <person name="Mondo S."/>
            <person name="Pangilinan J."/>
            <person name="Riley R."/>
            <person name="Labutti K."/>
            <person name="Andreopoulos B."/>
            <person name="Lipzen A."/>
            <person name="Chen C."/>
            <person name="Yanf M."/>
            <person name="Daum C."/>
            <person name="Ng V."/>
            <person name="Clum A."/>
            <person name="Steindorff A."/>
            <person name="Ohm R."/>
            <person name="Martin F."/>
            <person name="Silar P."/>
            <person name="Natvig D."/>
            <person name="Lalanne C."/>
            <person name="Gautier V."/>
            <person name="Ament-Velasquez S.L."/>
            <person name="Kruys A."/>
            <person name="Hutchinson M.I."/>
            <person name="Powell A.J."/>
            <person name="Barry K."/>
            <person name="Miller A.N."/>
            <person name="Grigoriev I.V."/>
            <person name="Debuchy R."/>
            <person name="Gladieux P."/>
            <person name="Thoren M.H."/>
            <person name="Johannesson H."/>
        </authorList>
    </citation>
    <scope>NUCLEOTIDE SEQUENCE</scope>
    <source>
        <strain evidence="2">CBS 540.89</strain>
    </source>
</reference>
<protein>
    <submittedName>
        <fullName evidence="2">Uncharacterized protein</fullName>
    </submittedName>
</protein>
<dbReference type="EMBL" id="JAUKTV010000012">
    <property type="protein sequence ID" value="KAK0721319.1"/>
    <property type="molecule type" value="Genomic_DNA"/>
</dbReference>
<feature type="region of interest" description="Disordered" evidence="1">
    <location>
        <begin position="23"/>
        <end position="46"/>
    </location>
</feature>
<sequence>MRTSQGLYTPFSPIATLSPLRLRPNCHLPPRSQPASRSPTPPLPGSTSIRLFRLQIKSHYVTIFLFSKLSPPRTGICPPQHGSSIV</sequence>
<dbReference type="AlphaFoldDB" id="A0AA40AST7"/>
<evidence type="ECO:0000313" key="3">
    <source>
        <dbReference type="Proteomes" id="UP001172159"/>
    </source>
</evidence>
<gene>
    <name evidence="2" type="ORF">B0T21DRAFT_373357</name>
</gene>
<organism evidence="2 3">
    <name type="scientific">Apiosordaria backusii</name>
    <dbReference type="NCBI Taxonomy" id="314023"/>
    <lineage>
        <taxon>Eukaryota</taxon>
        <taxon>Fungi</taxon>
        <taxon>Dikarya</taxon>
        <taxon>Ascomycota</taxon>
        <taxon>Pezizomycotina</taxon>
        <taxon>Sordariomycetes</taxon>
        <taxon>Sordariomycetidae</taxon>
        <taxon>Sordariales</taxon>
        <taxon>Lasiosphaeriaceae</taxon>
        <taxon>Apiosordaria</taxon>
    </lineage>
</organism>
<evidence type="ECO:0000313" key="2">
    <source>
        <dbReference type="EMBL" id="KAK0721319.1"/>
    </source>
</evidence>
<keyword evidence="3" id="KW-1185">Reference proteome</keyword>
<evidence type="ECO:0000256" key="1">
    <source>
        <dbReference type="SAM" id="MobiDB-lite"/>
    </source>
</evidence>
<comment type="caution">
    <text evidence="2">The sequence shown here is derived from an EMBL/GenBank/DDBJ whole genome shotgun (WGS) entry which is preliminary data.</text>
</comment>